<gene>
    <name evidence="2" type="ORF">IQ217_10105</name>
</gene>
<name>A0ABR9VS57_9SYNC</name>
<comment type="caution">
    <text evidence="2">The sequence shown here is derived from an EMBL/GenBank/DDBJ whole genome shotgun (WGS) entry which is preliminary data.</text>
</comment>
<dbReference type="EMBL" id="JADEVV010000025">
    <property type="protein sequence ID" value="MBE9254187.1"/>
    <property type="molecule type" value="Genomic_DNA"/>
</dbReference>
<keyword evidence="1" id="KW-1133">Transmembrane helix</keyword>
<protein>
    <submittedName>
        <fullName evidence="2">Uncharacterized protein</fullName>
    </submittedName>
</protein>
<feature type="transmembrane region" description="Helical" evidence="1">
    <location>
        <begin position="35"/>
        <end position="55"/>
    </location>
</feature>
<keyword evidence="1" id="KW-0812">Transmembrane</keyword>
<keyword evidence="1" id="KW-0472">Membrane</keyword>
<evidence type="ECO:0000313" key="2">
    <source>
        <dbReference type="EMBL" id="MBE9254187.1"/>
    </source>
</evidence>
<organism evidence="2 3">
    <name type="scientific">Synechocystis salina LEGE 00031</name>
    <dbReference type="NCBI Taxonomy" id="1828736"/>
    <lineage>
        <taxon>Bacteria</taxon>
        <taxon>Bacillati</taxon>
        <taxon>Cyanobacteriota</taxon>
        <taxon>Cyanophyceae</taxon>
        <taxon>Synechococcales</taxon>
        <taxon>Merismopediaceae</taxon>
        <taxon>Synechocystis</taxon>
    </lineage>
</organism>
<dbReference type="Proteomes" id="UP000658720">
    <property type="component" value="Unassembled WGS sequence"/>
</dbReference>
<proteinExistence type="predicted"/>
<evidence type="ECO:0000313" key="3">
    <source>
        <dbReference type="Proteomes" id="UP000658720"/>
    </source>
</evidence>
<accession>A0ABR9VS57</accession>
<sequence length="56" mass="6409">MCFQSLQCQVNFSTFDYGKNTSEALFVPPRENYAIAIYKGVVFGITAIGIAIWLWW</sequence>
<reference evidence="2 3" key="1">
    <citation type="submission" date="2020-10" db="EMBL/GenBank/DDBJ databases">
        <authorList>
            <person name="Castelo-Branco R."/>
            <person name="Eusebio N."/>
            <person name="Adriana R."/>
            <person name="Vieira A."/>
            <person name="Brugerolle De Fraissinette N."/>
            <person name="Rezende De Castro R."/>
            <person name="Schneider M.P."/>
            <person name="Vasconcelos V."/>
            <person name="Leao P.N."/>
        </authorList>
    </citation>
    <scope>NUCLEOTIDE SEQUENCE [LARGE SCALE GENOMIC DNA]</scope>
    <source>
        <strain evidence="2 3">LEGE 00031</strain>
    </source>
</reference>
<dbReference type="RefSeq" id="WP_194019863.1">
    <property type="nucleotide sequence ID" value="NZ_JADEVV010000025.1"/>
</dbReference>
<keyword evidence="3" id="KW-1185">Reference proteome</keyword>
<evidence type="ECO:0000256" key="1">
    <source>
        <dbReference type="SAM" id="Phobius"/>
    </source>
</evidence>